<dbReference type="Gene3D" id="3.40.640.10">
    <property type="entry name" value="Type I PLP-dependent aspartate aminotransferase-like (Major domain)"/>
    <property type="match status" value="1"/>
</dbReference>
<proteinExistence type="predicted"/>
<dbReference type="EMBL" id="AP024233">
    <property type="protein sequence ID" value="BCO07693.1"/>
    <property type="molecule type" value="Genomic_DNA"/>
</dbReference>
<accession>A0A915XJC4</accession>
<evidence type="ECO:0000313" key="2">
    <source>
        <dbReference type="Proteomes" id="UP001063350"/>
    </source>
</evidence>
<evidence type="ECO:0000313" key="1">
    <source>
        <dbReference type="EMBL" id="BCO07693.1"/>
    </source>
</evidence>
<reference evidence="1" key="1">
    <citation type="submission" date="2020-12" db="EMBL/GenBank/DDBJ databases">
        <title>Desulfobium dissulfuricans gen. nov., sp. nov., a novel mesophilic, sulfate-reducing bacterium isolated from a deep-sea hydrothermal vent.</title>
        <authorList>
            <person name="Hashimoto Y."/>
            <person name="Tame A."/>
            <person name="Sawayama S."/>
            <person name="Miyazaki J."/>
            <person name="Takai K."/>
            <person name="Nakagawa S."/>
        </authorList>
    </citation>
    <scope>NUCLEOTIDE SEQUENCE</scope>
    <source>
        <strain evidence="1">GF1</strain>
    </source>
</reference>
<organism evidence="1 2">
    <name type="scientific">Desulfolithobacter dissulfuricans</name>
    <dbReference type="NCBI Taxonomy" id="2795293"/>
    <lineage>
        <taxon>Bacteria</taxon>
        <taxon>Pseudomonadati</taxon>
        <taxon>Thermodesulfobacteriota</taxon>
        <taxon>Desulfobulbia</taxon>
        <taxon>Desulfobulbales</taxon>
        <taxon>Desulfobulbaceae</taxon>
        <taxon>Desulfolithobacter</taxon>
    </lineage>
</organism>
<dbReference type="Proteomes" id="UP001063350">
    <property type="component" value="Chromosome"/>
</dbReference>
<dbReference type="InterPro" id="IPR015424">
    <property type="entry name" value="PyrdxlP-dep_Trfase"/>
</dbReference>
<dbReference type="InterPro" id="IPR015421">
    <property type="entry name" value="PyrdxlP-dep_Trfase_major"/>
</dbReference>
<protein>
    <recommendedName>
        <fullName evidence="3">DegT/DnrJ/EryC1/StrS aminotransferase</fullName>
    </recommendedName>
</protein>
<gene>
    <name evidence="1" type="ORF">GF1_00690</name>
</gene>
<dbReference type="SUPFAM" id="SSF53383">
    <property type="entry name" value="PLP-dependent transferases"/>
    <property type="match status" value="1"/>
</dbReference>
<name>A0A915XJC4_9BACT</name>
<evidence type="ECO:0008006" key="3">
    <source>
        <dbReference type="Google" id="ProtNLM"/>
    </source>
</evidence>
<sequence>MHMRVNLLRDYLNNHSPADASLLIDHSFGYINPDIALIKAEYPDLLIIEDCARAFGGSCNQTPAGSFGDWVILSMYKTVLGNEHGGIVLSRKPLPCTTDGAAARSSPREYLSTIKALRIIHAYLKSRTPPLGSEPPMQENLTCSLETGLPSTLITRRFLKNLNQVDKVHQKQGWAWKDLYNSLRQYPEIQLIHVRPETVPSYAFLSFTMSGISNIHLFLQKLNRSGYFLFNAWPDPPNYYRNMQATFPCGYENTRFLSQHLIHIPIMDFSSENRRLLFIQRFEQILTGL</sequence>
<dbReference type="AlphaFoldDB" id="A0A915XJC4"/>
<dbReference type="KEGG" id="ddu:GF1_00690"/>
<keyword evidence="2" id="KW-1185">Reference proteome</keyword>